<feature type="region of interest" description="Disordered" evidence="1">
    <location>
        <begin position="1"/>
        <end position="35"/>
    </location>
</feature>
<evidence type="ECO:0000313" key="2">
    <source>
        <dbReference type="EMBL" id="CAG36254.1"/>
    </source>
</evidence>
<dbReference type="AlphaFoldDB" id="Q6AN20"/>
<dbReference type="HOGENOM" id="CLU_920485_0_0_7"/>
<accession>Q6AN20</accession>
<dbReference type="REBASE" id="10225">
    <property type="entry name" value="DpsMcrBP"/>
</dbReference>
<dbReference type="KEGG" id="dps:DP1525"/>
<proteinExistence type="predicted"/>
<dbReference type="EMBL" id="CR522870">
    <property type="protein sequence ID" value="CAG36254.1"/>
    <property type="molecule type" value="Genomic_DNA"/>
</dbReference>
<dbReference type="Proteomes" id="UP000000602">
    <property type="component" value="Chromosome"/>
</dbReference>
<evidence type="ECO:0000256" key="1">
    <source>
        <dbReference type="SAM" id="MobiDB-lite"/>
    </source>
</evidence>
<protein>
    <submittedName>
        <fullName evidence="2">Uncharacterized protein</fullName>
    </submittedName>
</protein>
<gene>
    <name evidence="2" type="ordered locus">DP1525</name>
</gene>
<dbReference type="eggNOG" id="COG4127">
    <property type="taxonomic scope" value="Bacteria"/>
</dbReference>
<keyword evidence="3" id="KW-1185">Reference proteome</keyword>
<sequence length="302" mass="34054">MIREVGKMDYDSGERVEAPHANSEGAGAVEEQRQNPSIEVTAHRIWKISLAAGLVEECLREKYISLGYGDRVDFSGARNRQELIEMASLVADPVLEDADYSFDIARRFTQEMAKGDLLIISDGRDSLRAIAQVAGDYYYDETKGNYGQCRRVRWLNIFSPSRSRAKIVVKEFSQVPLYRLRPPIINLDRFQELVDESCLEGSRSLRSGDRIAGYEIMAIGDEIIEIKRGKGTVIFLMRIVIEELSQLVTSSQIMIEDIRERRVFAKVDTALEKSVLNGYANVLASLVEKNLRAGIRVDGVLI</sequence>
<organism evidence="2 3">
    <name type="scientific">Desulfotalea psychrophila (strain LSv54 / DSM 12343)</name>
    <dbReference type="NCBI Taxonomy" id="177439"/>
    <lineage>
        <taxon>Bacteria</taxon>
        <taxon>Pseudomonadati</taxon>
        <taxon>Thermodesulfobacteriota</taxon>
        <taxon>Desulfobulbia</taxon>
        <taxon>Desulfobulbales</taxon>
        <taxon>Desulfocapsaceae</taxon>
        <taxon>Desulfotalea</taxon>
    </lineage>
</organism>
<feature type="compositionally biased region" description="Basic and acidic residues" evidence="1">
    <location>
        <begin position="1"/>
        <end position="18"/>
    </location>
</feature>
<reference evidence="3" key="1">
    <citation type="journal article" date="2004" name="Environ. Microbiol.">
        <title>The genome of Desulfotalea psychrophila, a sulfate-reducing bacterium from permanently cold Arctic sediments.</title>
        <authorList>
            <person name="Rabus R."/>
            <person name="Ruepp A."/>
            <person name="Frickey T."/>
            <person name="Rattei T."/>
            <person name="Fartmann B."/>
            <person name="Stark M."/>
            <person name="Bauer M."/>
            <person name="Zibat A."/>
            <person name="Lombardot T."/>
            <person name="Becker I."/>
            <person name="Amann J."/>
            <person name="Gellner K."/>
            <person name="Teeling H."/>
            <person name="Leuschner W.D."/>
            <person name="Gloeckner F.-O."/>
            <person name="Lupas A.N."/>
            <person name="Amann R."/>
            <person name="Klenk H.-P."/>
        </authorList>
    </citation>
    <scope>NUCLEOTIDE SEQUENCE [LARGE SCALE GENOMIC DNA]</scope>
    <source>
        <strain evidence="3">DSM 12343 / LSv54</strain>
    </source>
</reference>
<name>Q6AN20_DESPS</name>
<evidence type="ECO:0000313" key="3">
    <source>
        <dbReference type="Proteomes" id="UP000000602"/>
    </source>
</evidence>